<dbReference type="PANTHER" id="PTHR34062">
    <property type="entry name" value="OXIDOREDUCTASE 21 KDA SUBUNIT, PUTATIVE (AFU_ORTHOLOGUE AFUA_4G04750)-RELATED"/>
    <property type="match status" value="1"/>
</dbReference>
<reference evidence="2" key="1">
    <citation type="journal article" date="2022" name="Proc. Natl. Acad. Sci. U.S.A.">
        <title>Life cycle and functional genomics of the unicellular red alga Galdieria for elucidating algal and plant evolution and industrial use.</title>
        <authorList>
            <person name="Hirooka S."/>
            <person name="Itabashi T."/>
            <person name="Ichinose T.M."/>
            <person name="Onuma R."/>
            <person name="Fujiwara T."/>
            <person name="Yamashita S."/>
            <person name="Jong L.W."/>
            <person name="Tomita R."/>
            <person name="Iwane A.H."/>
            <person name="Miyagishima S.Y."/>
        </authorList>
    </citation>
    <scope>NUCLEOTIDE SEQUENCE</scope>
    <source>
        <strain evidence="2">NBRC 102759</strain>
    </source>
</reference>
<reference evidence="2" key="2">
    <citation type="submission" date="2022-01" db="EMBL/GenBank/DDBJ databases">
        <authorList>
            <person name="Hirooka S."/>
            <person name="Miyagishima S.Y."/>
        </authorList>
    </citation>
    <scope>NUCLEOTIDE SEQUENCE</scope>
    <source>
        <strain evidence="2">NBRC 102759</strain>
    </source>
</reference>
<feature type="domain" description="NADH-ubiquinone oxidoreductase 21kDa subunit N-terminal" evidence="1">
    <location>
        <begin position="12"/>
        <end position="89"/>
    </location>
</feature>
<dbReference type="InterPro" id="IPR019721">
    <property type="entry name" value="NADH-UbQ_OxRdtase_su21_N"/>
</dbReference>
<protein>
    <recommendedName>
        <fullName evidence="1">NADH-ubiquinone oxidoreductase 21kDa subunit N-terminal domain-containing protein</fullName>
    </recommendedName>
</protein>
<dbReference type="PANTHER" id="PTHR34062:SF1">
    <property type="entry name" value="NADH-UBIQUINONE OXIDOREDUCTASE 21KDA SUBUNIT N-TERMINAL DOMAIN-CONTAINING PROTEIN"/>
    <property type="match status" value="1"/>
</dbReference>
<sequence length="107" mass="11988">MGRLTEWEKPVPRYPVIDPNPSPGKVWRSFDLSEYGRIVLLTSIGCIVGLTSATRTTRTSSVFMGGLSGLWGSTTWAYMSTRNKLRGMKDNGLGRIPIETAHRQMRE</sequence>
<dbReference type="AlphaFoldDB" id="A0A9C7PRX4"/>
<name>A0A9C7PRX4_9RHOD</name>
<evidence type="ECO:0000313" key="3">
    <source>
        <dbReference type="Proteomes" id="UP001061958"/>
    </source>
</evidence>
<dbReference type="Pfam" id="PF10785">
    <property type="entry name" value="NADH-u_ox-rdase"/>
    <property type="match status" value="1"/>
</dbReference>
<dbReference type="EMBL" id="BQMJ01000008">
    <property type="protein sequence ID" value="GJQ09390.1"/>
    <property type="molecule type" value="Genomic_DNA"/>
</dbReference>
<gene>
    <name evidence="2" type="ORF">GpartN1_g1181.t1</name>
</gene>
<dbReference type="OrthoDB" id="10280530at2759"/>
<comment type="caution">
    <text evidence="2">The sequence shown here is derived from an EMBL/GenBank/DDBJ whole genome shotgun (WGS) entry which is preliminary data.</text>
</comment>
<proteinExistence type="predicted"/>
<dbReference type="InterPro" id="IPR053229">
    <property type="entry name" value="NADH-Q_oxidrdct_subunit"/>
</dbReference>
<evidence type="ECO:0000259" key="1">
    <source>
        <dbReference type="Pfam" id="PF10785"/>
    </source>
</evidence>
<dbReference type="Proteomes" id="UP001061958">
    <property type="component" value="Unassembled WGS sequence"/>
</dbReference>
<evidence type="ECO:0000313" key="2">
    <source>
        <dbReference type="EMBL" id="GJQ09390.1"/>
    </source>
</evidence>
<organism evidence="2 3">
    <name type="scientific">Galdieria partita</name>
    <dbReference type="NCBI Taxonomy" id="83374"/>
    <lineage>
        <taxon>Eukaryota</taxon>
        <taxon>Rhodophyta</taxon>
        <taxon>Bangiophyceae</taxon>
        <taxon>Galdieriales</taxon>
        <taxon>Galdieriaceae</taxon>
        <taxon>Galdieria</taxon>
    </lineage>
</organism>
<accession>A0A9C7PRX4</accession>
<keyword evidence="3" id="KW-1185">Reference proteome</keyword>